<protein>
    <submittedName>
        <fullName evidence="1">Uncharacterized protein</fullName>
    </submittedName>
</protein>
<evidence type="ECO:0000313" key="1">
    <source>
        <dbReference type="EMBL" id="MEQ2170955.1"/>
    </source>
</evidence>
<reference evidence="1 2" key="1">
    <citation type="submission" date="2021-06" db="EMBL/GenBank/DDBJ databases">
        <authorList>
            <person name="Palmer J.M."/>
        </authorList>
    </citation>
    <scope>NUCLEOTIDE SEQUENCE [LARGE SCALE GENOMIC DNA]</scope>
    <source>
        <strain evidence="1 2">GA_2019</strain>
        <tissue evidence="1">Muscle</tissue>
    </source>
</reference>
<accession>A0ABV0NI60</accession>
<comment type="caution">
    <text evidence="1">The sequence shown here is derived from an EMBL/GenBank/DDBJ whole genome shotgun (WGS) entry which is preliminary data.</text>
</comment>
<gene>
    <name evidence="1" type="ORF">GOODEAATRI_005762</name>
</gene>
<dbReference type="EMBL" id="JAHRIO010040246">
    <property type="protein sequence ID" value="MEQ2170955.1"/>
    <property type="molecule type" value="Genomic_DNA"/>
</dbReference>
<evidence type="ECO:0000313" key="2">
    <source>
        <dbReference type="Proteomes" id="UP001476798"/>
    </source>
</evidence>
<organism evidence="1 2">
    <name type="scientific">Goodea atripinnis</name>
    <dbReference type="NCBI Taxonomy" id="208336"/>
    <lineage>
        <taxon>Eukaryota</taxon>
        <taxon>Metazoa</taxon>
        <taxon>Chordata</taxon>
        <taxon>Craniata</taxon>
        <taxon>Vertebrata</taxon>
        <taxon>Euteleostomi</taxon>
        <taxon>Actinopterygii</taxon>
        <taxon>Neopterygii</taxon>
        <taxon>Teleostei</taxon>
        <taxon>Neoteleostei</taxon>
        <taxon>Acanthomorphata</taxon>
        <taxon>Ovalentaria</taxon>
        <taxon>Atherinomorphae</taxon>
        <taxon>Cyprinodontiformes</taxon>
        <taxon>Goodeidae</taxon>
        <taxon>Goodea</taxon>
    </lineage>
</organism>
<name>A0ABV0NI60_9TELE</name>
<keyword evidence="2" id="KW-1185">Reference proteome</keyword>
<sequence>MQNDNRYNYAAAHRHKAIWTNKHLPLTPQGDMSVRFSCKVYGGRASRGVQRSCGDFKRLTRISSARSGRR</sequence>
<dbReference type="Proteomes" id="UP001476798">
    <property type="component" value="Unassembled WGS sequence"/>
</dbReference>
<proteinExistence type="predicted"/>